<feature type="region of interest" description="Disordered" evidence="1">
    <location>
        <begin position="435"/>
        <end position="461"/>
    </location>
</feature>
<dbReference type="Gene3D" id="3.30.200.20">
    <property type="entry name" value="Phosphorylase Kinase, domain 1"/>
    <property type="match status" value="1"/>
</dbReference>
<reference evidence="4" key="2">
    <citation type="journal article" date="2016" name="Genome Announc.">
        <title>Draft Genome Sequences of Two Novel Amoeba-Resistant Intranuclear Bacteria, 'Candidatus Berkiella cookevillensis' and 'Candidatus Berkiella aquae'.</title>
        <authorList>
            <person name="Mehari Y.T."/>
            <person name="Arivett B.A."/>
            <person name="Farone A.L."/>
            <person name="Gunderson J.H."/>
            <person name="Farone M.B."/>
        </authorList>
    </citation>
    <scope>NUCLEOTIDE SEQUENCE</scope>
    <source>
        <strain evidence="4">HT99</strain>
    </source>
</reference>
<dbReference type="PROSITE" id="PS50011">
    <property type="entry name" value="PROTEIN_KINASE_DOM"/>
    <property type="match status" value="1"/>
</dbReference>
<dbReference type="InterPro" id="IPR008271">
    <property type="entry name" value="Ser/Thr_kinase_AS"/>
</dbReference>
<dbReference type="SMART" id="SM00220">
    <property type="entry name" value="S_TKc"/>
    <property type="match status" value="1"/>
</dbReference>
<dbReference type="GO" id="GO:0005524">
    <property type="term" value="F:ATP binding"/>
    <property type="evidence" value="ECO:0007669"/>
    <property type="project" value="InterPro"/>
</dbReference>
<evidence type="ECO:0000256" key="1">
    <source>
        <dbReference type="SAM" id="MobiDB-lite"/>
    </source>
</evidence>
<dbReference type="OrthoDB" id="4103069at2"/>
<reference evidence="4" key="3">
    <citation type="submission" date="2021-06" db="EMBL/GenBank/DDBJ databases">
        <title>Genomic Description and Analysis of Intracellular Bacteria, Candidatus Berkiella cookevillensis and Candidatus Berkiella aquae.</title>
        <authorList>
            <person name="Kidane D.T."/>
            <person name="Mehari Y.T."/>
            <person name="Rice F.C."/>
            <person name="Arivett B.A."/>
            <person name="Farone A.L."/>
            <person name="Berk S.G."/>
            <person name="Farone M.B."/>
        </authorList>
    </citation>
    <scope>NUCLEOTIDE SEQUENCE</scope>
    <source>
        <strain evidence="4">HT99</strain>
    </source>
</reference>
<keyword evidence="3" id="KW-0808">Transferase</keyword>
<dbReference type="PANTHER" id="PTHR44167:SF24">
    <property type="entry name" value="SERINE_THREONINE-PROTEIN KINASE CHK2"/>
    <property type="match status" value="1"/>
</dbReference>
<dbReference type="SUPFAM" id="SSF56112">
    <property type="entry name" value="Protein kinase-like (PK-like)"/>
    <property type="match status" value="1"/>
</dbReference>
<dbReference type="GO" id="GO:0005737">
    <property type="term" value="C:cytoplasm"/>
    <property type="evidence" value="ECO:0007669"/>
    <property type="project" value="TreeGrafter"/>
</dbReference>
<dbReference type="EC" id="2.7.11.1" evidence="3"/>
<dbReference type="GO" id="GO:0004674">
    <property type="term" value="F:protein serine/threonine kinase activity"/>
    <property type="evidence" value="ECO:0007669"/>
    <property type="project" value="UniProtKB-EC"/>
</dbReference>
<feature type="compositionally biased region" description="Low complexity" evidence="1">
    <location>
        <begin position="435"/>
        <end position="454"/>
    </location>
</feature>
<evidence type="ECO:0000313" key="3">
    <source>
        <dbReference type="EMBL" id="KRG22707.1"/>
    </source>
</evidence>
<gene>
    <name evidence="3" type="primary">prkC_1</name>
    <name evidence="3" type="ORF">HT99x_00247</name>
    <name evidence="4" type="ORF">HT99x_010850</name>
</gene>
<dbReference type="EMBL" id="LKAJ01000001">
    <property type="protein sequence ID" value="KRG22707.1"/>
    <property type="molecule type" value="Genomic_DNA"/>
</dbReference>
<evidence type="ECO:0000313" key="5">
    <source>
        <dbReference type="Proteomes" id="UP000051497"/>
    </source>
</evidence>
<proteinExistence type="predicted"/>
<evidence type="ECO:0000313" key="4">
    <source>
        <dbReference type="EMBL" id="MCS5711931.1"/>
    </source>
</evidence>
<protein>
    <submittedName>
        <fullName evidence="3 4">Protein kinase</fullName>
        <ecNumber evidence="3">2.7.11.1</ecNumber>
    </submittedName>
</protein>
<comment type="caution">
    <text evidence="3">The sequence shown here is derived from an EMBL/GenBank/DDBJ whole genome shotgun (WGS) entry which is preliminary data.</text>
</comment>
<dbReference type="InterPro" id="IPR011009">
    <property type="entry name" value="Kinase-like_dom_sf"/>
</dbReference>
<keyword evidence="3" id="KW-0418">Kinase</keyword>
<dbReference type="EMBL" id="LKAJ02000001">
    <property type="protein sequence ID" value="MCS5711931.1"/>
    <property type="molecule type" value="Genomic_DNA"/>
</dbReference>
<feature type="domain" description="Protein kinase" evidence="2">
    <location>
        <begin position="66"/>
        <end position="378"/>
    </location>
</feature>
<dbReference type="PROSITE" id="PS00108">
    <property type="entry name" value="PROTEIN_KINASE_ST"/>
    <property type="match status" value="1"/>
</dbReference>
<dbReference type="AlphaFoldDB" id="A0A0Q9Z2M3"/>
<reference evidence="3" key="1">
    <citation type="submission" date="2015-09" db="EMBL/GenBank/DDBJ databases">
        <title>Draft Genome Sequences of Two Novel Amoeba-resistant Intranuclear Bacteria, Candidatus Berkiella cookevillensis and Candidatus Berkiella aquae.</title>
        <authorList>
            <person name="Mehari Y.T."/>
            <person name="Arivett B.A."/>
            <person name="Farone A.L."/>
            <person name="Gunderson J.H."/>
            <person name="Farone M.B."/>
        </authorList>
    </citation>
    <scope>NUCLEOTIDE SEQUENCE [LARGE SCALE GENOMIC DNA]</scope>
    <source>
        <strain evidence="3">HT99</strain>
    </source>
</reference>
<evidence type="ECO:0000259" key="2">
    <source>
        <dbReference type="PROSITE" id="PS50011"/>
    </source>
</evidence>
<accession>A0A0Q9Z2M3</accession>
<organism evidence="3">
    <name type="scientific">Candidatus Berkiella aquae</name>
    <dbReference type="NCBI Taxonomy" id="295108"/>
    <lineage>
        <taxon>Bacteria</taxon>
        <taxon>Pseudomonadati</taxon>
        <taxon>Pseudomonadota</taxon>
        <taxon>Gammaproteobacteria</taxon>
        <taxon>Candidatus Berkiellales</taxon>
        <taxon>Candidatus Berkiellaceae</taxon>
        <taxon>Candidatus Berkiella</taxon>
    </lineage>
</organism>
<dbReference type="Gene3D" id="1.10.510.10">
    <property type="entry name" value="Transferase(Phosphotransferase) domain 1"/>
    <property type="match status" value="1"/>
</dbReference>
<dbReference type="RefSeq" id="WP_075064893.1">
    <property type="nucleotide sequence ID" value="NZ_LKAJ02000001.1"/>
</dbReference>
<dbReference type="Pfam" id="PF00069">
    <property type="entry name" value="Pkinase"/>
    <property type="match status" value="1"/>
</dbReference>
<name>A0A0Q9Z2M3_9GAMM</name>
<dbReference type="STRING" id="295108.HT99x_00247"/>
<dbReference type="PANTHER" id="PTHR44167">
    <property type="entry name" value="OVARIAN-SPECIFIC SERINE/THREONINE-PROTEIN KINASE LOK-RELATED"/>
    <property type="match status" value="1"/>
</dbReference>
<dbReference type="Proteomes" id="UP000051497">
    <property type="component" value="Unassembled WGS sequence"/>
</dbReference>
<keyword evidence="5" id="KW-1185">Reference proteome</keyword>
<sequence length="461" mass="52607">MGIQFGIQKASKKIISENPILKEGAKNLKANVTNIGAVTEIKNGNNTLTLVVAKNPNTQKVRVYSFDSANQIGEGAQGRVVMAKNVDSTDVVAIKIQQPHGMNFEDDLHRERQNLFIAKKLLGLAQDNTKNQYTLMEYCEGENLLEELYEMDRNKDKESIGRFKYKKQMNLIKRFSLILSGMNEIIDLHENAKLAHRDIKSDNLVCSKNFNYYTLKLIDLGTAIDPHSKDEREQQDLGQFVGTFGYIAPEIHQREKYCYQSDFWSLGIVFAEILTDENFQAKLKMFNQDNQRSNRLVHPTFNDIINMMPDVLIVDLKGQTLNQNILDTAANINRLAKEGDVASIHELRKLAQYIIIQMTEESPEKRPTLSQFKKIEFIFREALINVKMSIFKSIIAEKYQRNLDGYEENNNPLPIIVTPVPPPILNALALQQQQPPIQQQDDLNEPTATTTTSTRLRSNAF</sequence>
<dbReference type="InterPro" id="IPR000719">
    <property type="entry name" value="Prot_kinase_dom"/>
</dbReference>